<dbReference type="Pfam" id="PF00291">
    <property type="entry name" value="PALP"/>
    <property type="match status" value="1"/>
</dbReference>
<dbReference type="PANTHER" id="PTHR43780">
    <property type="entry name" value="1-AMINOCYCLOPROPANE-1-CARBOXYLATE DEAMINASE-RELATED"/>
    <property type="match status" value="1"/>
</dbReference>
<evidence type="ECO:0000259" key="4">
    <source>
        <dbReference type="Pfam" id="PF00291"/>
    </source>
</evidence>
<proteinExistence type="inferred from homology"/>
<evidence type="ECO:0000313" key="6">
    <source>
        <dbReference type="Proteomes" id="UP001216253"/>
    </source>
</evidence>
<gene>
    <name evidence="5" type="ORF">PYV00_12560</name>
</gene>
<organism evidence="5 6">
    <name type="scientific">Novosphingobium album</name>
    <name type="common">ex Liu et al. 2023</name>
    <dbReference type="NCBI Taxonomy" id="3031130"/>
    <lineage>
        <taxon>Bacteria</taxon>
        <taxon>Pseudomonadati</taxon>
        <taxon>Pseudomonadota</taxon>
        <taxon>Alphaproteobacteria</taxon>
        <taxon>Sphingomonadales</taxon>
        <taxon>Sphingomonadaceae</taxon>
        <taxon>Novosphingobium</taxon>
    </lineage>
</organism>
<evidence type="ECO:0000313" key="5">
    <source>
        <dbReference type="EMBL" id="MDE8652533.1"/>
    </source>
</evidence>
<reference evidence="5 6" key="1">
    <citation type="submission" date="2023-03" db="EMBL/GenBank/DDBJ databases">
        <title>NovoSphingobium album sp. nov. isolated from polycyclic aromatic hydrocarbons- and heavy-metal polluted soil.</title>
        <authorList>
            <person name="Liu Z."/>
            <person name="Wang K."/>
        </authorList>
    </citation>
    <scope>NUCLEOTIDE SEQUENCE [LARGE SCALE GENOMIC DNA]</scope>
    <source>
        <strain evidence="5 6">H3SJ31-1</strain>
    </source>
</reference>
<dbReference type="InterPro" id="IPR027278">
    <property type="entry name" value="ACCD_DCysDesulf"/>
</dbReference>
<dbReference type="GO" id="GO:0019148">
    <property type="term" value="F:D-cysteine desulfhydrase activity"/>
    <property type="evidence" value="ECO:0007669"/>
    <property type="project" value="UniProtKB-EC"/>
</dbReference>
<dbReference type="InterPro" id="IPR036052">
    <property type="entry name" value="TrpB-like_PALP_sf"/>
</dbReference>
<keyword evidence="3" id="KW-0663">Pyridoxal phosphate</keyword>
<dbReference type="RefSeq" id="WP_275228614.1">
    <property type="nucleotide sequence ID" value="NZ_JARESE010000041.1"/>
</dbReference>
<protein>
    <submittedName>
        <fullName evidence="5">D-cysteine desulfhydrase</fullName>
        <ecNumber evidence="5">4.4.1.15</ecNumber>
    </submittedName>
</protein>
<accession>A0ABT5WR72</accession>
<comment type="cofactor">
    <cofactor evidence="1">
        <name>pyridoxal 5'-phosphate</name>
        <dbReference type="ChEBI" id="CHEBI:597326"/>
    </cofactor>
</comment>
<dbReference type="PIRSF" id="PIRSF006278">
    <property type="entry name" value="ACCD_DCysDesulf"/>
    <property type="match status" value="1"/>
</dbReference>
<dbReference type="Gene3D" id="3.40.50.1100">
    <property type="match status" value="2"/>
</dbReference>
<dbReference type="PANTHER" id="PTHR43780:SF2">
    <property type="entry name" value="1-AMINOCYCLOPROPANE-1-CARBOXYLATE DEAMINASE-RELATED"/>
    <property type="match status" value="1"/>
</dbReference>
<comment type="similarity">
    <text evidence="2">Belongs to the ACC deaminase/D-cysteine desulfhydrase family.</text>
</comment>
<dbReference type="Proteomes" id="UP001216253">
    <property type="component" value="Unassembled WGS sequence"/>
</dbReference>
<dbReference type="NCBIfam" id="NF003031">
    <property type="entry name" value="PRK03910.1-4"/>
    <property type="match status" value="1"/>
</dbReference>
<feature type="domain" description="Tryptophan synthase beta chain-like PALP" evidence="4">
    <location>
        <begin position="14"/>
        <end position="317"/>
    </location>
</feature>
<name>A0ABT5WR72_9SPHN</name>
<keyword evidence="6" id="KW-1185">Reference proteome</keyword>
<evidence type="ECO:0000256" key="3">
    <source>
        <dbReference type="ARBA" id="ARBA00022898"/>
    </source>
</evidence>
<dbReference type="EMBL" id="JARESE010000041">
    <property type="protein sequence ID" value="MDE8652533.1"/>
    <property type="molecule type" value="Genomic_DNA"/>
</dbReference>
<dbReference type="InterPro" id="IPR001926">
    <property type="entry name" value="TrpB-like_PALP"/>
</dbReference>
<dbReference type="InterPro" id="IPR005966">
    <property type="entry name" value="D-Cys_desShydrase"/>
</dbReference>
<comment type="caution">
    <text evidence="5">The sequence shown here is derived from an EMBL/GenBank/DDBJ whole genome shotgun (WGS) entry which is preliminary data.</text>
</comment>
<evidence type="ECO:0000256" key="1">
    <source>
        <dbReference type="ARBA" id="ARBA00001933"/>
    </source>
</evidence>
<dbReference type="EC" id="4.4.1.15" evidence="5"/>
<evidence type="ECO:0000256" key="2">
    <source>
        <dbReference type="ARBA" id="ARBA00008639"/>
    </source>
</evidence>
<sequence>MQLARFPRRRYTLSQTPIERMEHLSGHLGGAQLYVKRDDLLGLTSGGNKTRKLEFLVAEALKQRADTLITVGAVQSNHCRLTAAAAVREGLKCRLVLEQRVPGSYRADASGNNFLFDLLGVEKITVVNAGDDLNAAMEAERQALAAEGRTGYIIPGGGSNAIGSLGYAACAEEILQQGFDMGLEFDRVVVASGSGGTHAGLLVGFNANSAGLPITGINVRRPAAEQEANIHALTAQIADYAGVAAVPREAVVCRDEWVGPGYSLPTDEMVEAVRMFASLEGILLDPVYTGKAAAGLIGLIRAGEIGRDERVLFVHTGGSPALYAYQPILSGAAAAQ</sequence>
<dbReference type="SUPFAM" id="SSF53686">
    <property type="entry name" value="Tryptophan synthase beta subunit-like PLP-dependent enzymes"/>
    <property type="match status" value="1"/>
</dbReference>
<dbReference type="NCBIfam" id="TIGR01275">
    <property type="entry name" value="ACC_deam_rel"/>
    <property type="match status" value="1"/>
</dbReference>
<keyword evidence="5" id="KW-0456">Lyase</keyword>